<dbReference type="InterPro" id="IPR002081">
    <property type="entry name" value="Cryptochrome/DNA_photolyase_1"/>
</dbReference>
<dbReference type="Pfam" id="PF03441">
    <property type="entry name" value="FAD_binding_7"/>
    <property type="match status" value="1"/>
</dbReference>
<comment type="function">
    <text evidence="7">May have a photoreceptor function.</text>
</comment>
<dbReference type="SUPFAM" id="SSF48173">
    <property type="entry name" value="Cryptochrome/photolyase FAD-binding domain"/>
    <property type="match status" value="1"/>
</dbReference>
<dbReference type="Proteomes" id="UP000470213">
    <property type="component" value="Unassembled WGS sequence"/>
</dbReference>
<evidence type="ECO:0000256" key="3">
    <source>
        <dbReference type="ARBA" id="ARBA00022630"/>
    </source>
</evidence>
<comment type="cofactor">
    <cofactor evidence="6 7">
        <name>FAD</name>
        <dbReference type="ChEBI" id="CHEBI:57692"/>
    </cofactor>
    <text evidence="6 7">Binds 1 FAD per subunit.</text>
</comment>
<dbReference type="Gene3D" id="1.10.579.10">
    <property type="entry name" value="DNA Cyclobutane Dipyrimidine Photolyase, subunit A, domain 3"/>
    <property type="match status" value="1"/>
</dbReference>
<feature type="domain" description="Photolyase/cryptochrome alpha/beta" evidence="8">
    <location>
        <begin position="15"/>
        <end position="147"/>
    </location>
</feature>
<dbReference type="SUPFAM" id="SSF52425">
    <property type="entry name" value="Cryptochrome/photolyase, N-terminal domain"/>
    <property type="match status" value="1"/>
</dbReference>
<dbReference type="GO" id="GO:0003677">
    <property type="term" value="F:DNA binding"/>
    <property type="evidence" value="ECO:0007669"/>
    <property type="project" value="TreeGrafter"/>
</dbReference>
<evidence type="ECO:0000256" key="1">
    <source>
        <dbReference type="ARBA" id="ARBA00005862"/>
    </source>
</evidence>
<proteinExistence type="inferred from homology"/>
<dbReference type="InterPro" id="IPR036134">
    <property type="entry name" value="Crypto/Photolyase_FAD-like_sf"/>
</dbReference>
<feature type="binding site" evidence="6">
    <location>
        <begin position="293"/>
        <end position="301"/>
    </location>
    <ligand>
        <name>FAD</name>
        <dbReference type="ChEBI" id="CHEBI:57692"/>
    </ligand>
</feature>
<dbReference type="PROSITE" id="PS00394">
    <property type="entry name" value="DNA_PHOTOLYASES_1_1"/>
    <property type="match status" value="1"/>
</dbReference>
<evidence type="ECO:0000256" key="7">
    <source>
        <dbReference type="RuleBase" id="RU367151"/>
    </source>
</evidence>
<evidence type="ECO:0000259" key="8">
    <source>
        <dbReference type="PROSITE" id="PS51645"/>
    </source>
</evidence>
<dbReference type="InterPro" id="IPR005101">
    <property type="entry name" value="Cryptochr/Photolyase_FAD-bd"/>
</dbReference>
<dbReference type="Pfam" id="PF00875">
    <property type="entry name" value="DNA_photolyase"/>
    <property type="match status" value="1"/>
</dbReference>
<evidence type="ECO:0000313" key="10">
    <source>
        <dbReference type="Proteomes" id="UP000470213"/>
    </source>
</evidence>
<reference evidence="9 10" key="1">
    <citation type="submission" date="2020-01" db="EMBL/GenBank/DDBJ databases">
        <authorList>
            <person name="Chen J."/>
            <person name="Zhu S."/>
            <person name="Yang J."/>
        </authorList>
    </citation>
    <scope>NUCLEOTIDE SEQUENCE [LARGE SCALE GENOMIC DNA]</scope>
    <source>
        <strain evidence="9 10">345S023</strain>
    </source>
</reference>
<dbReference type="Gene3D" id="1.25.40.80">
    <property type="match status" value="1"/>
</dbReference>
<dbReference type="InterPro" id="IPR018394">
    <property type="entry name" value="DNA_photolyase_1_CS_C"/>
</dbReference>
<dbReference type="InterPro" id="IPR006050">
    <property type="entry name" value="DNA_photolyase_N"/>
</dbReference>
<dbReference type="InterPro" id="IPR014133">
    <property type="entry name" value="Cry_DASH"/>
</dbReference>
<keyword evidence="10" id="KW-1185">Reference proteome</keyword>
<name>A0A7X5LL00_9ALTE</name>
<dbReference type="EMBL" id="JAAAWN010000009">
    <property type="protein sequence ID" value="NDV91258.1"/>
    <property type="molecule type" value="Genomic_DNA"/>
</dbReference>
<keyword evidence="4 6" id="KW-0274">FAD</keyword>
<protein>
    <recommendedName>
        <fullName evidence="2 7">Cryptochrome DASH</fullName>
    </recommendedName>
</protein>
<dbReference type="GO" id="GO:0071949">
    <property type="term" value="F:FAD binding"/>
    <property type="evidence" value="ECO:0007669"/>
    <property type="project" value="TreeGrafter"/>
</dbReference>
<dbReference type="PROSITE" id="PS51645">
    <property type="entry name" value="PHR_CRY_ALPHA_BETA"/>
    <property type="match status" value="1"/>
</dbReference>
<dbReference type="Gene3D" id="3.40.50.620">
    <property type="entry name" value="HUPs"/>
    <property type="match status" value="1"/>
</dbReference>
<dbReference type="NCBIfam" id="TIGR02765">
    <property type="entry name" value="crypto_DASH"/>
    <property type="match status" value="1"/>
</dbReference>
<feature type="binding site" evidence="6">
    <location>
        <position position="240"/>
    </location>
    <ligand>
        <name>FAD</name>
        <dbReference type="ChEBI" id="CHEBI:57692"/>
    </ligand>
</feature>
<accession>A0A7X5LL00</accession>
<evidence type="ECO:0000256" key="4">
    <source>
        <dbReference type="ARBA" id="ARBA00022827"/>
    </source>
</evidence>
<organism evidence="9 10">
    <name type="scientific">Alteromonas profundi</name>
    <dbReference type="NCBI Taxonomy" id="2696062"/>
    <lineage>
        <taxon>Bacteria</taxon>
        <taxon>Pseudomonadati</taxon>
        <taxon>Pseudomonadota</taxon>
        <taxon>Gammaproteobacteria</taxon>
        <taxon>Alteromonadales</taxon>
        <taxon>Alteromonadaceae</taxon>
        <taxon>Alteromonas/Salinimonas group</taxon>
        <taxon>Alteromonas</taxon>
    </lineage>
</organism>
<evidence type="ECO:0000313" key="9">
    <source>
        <dbReference type="EMBL" id="NDV91258.1"/>
    </source>
</evidence>
<keyword evidence="5 7" id="KW-0157">Chromophore</keyword>
<keyword evidence="3 6" id="KW-0285">Flavoprotein</keyword>
<dbReference type="RefSeq" id="WP_163084845.1">
    <property type="nucleotide sequence ID" value="NZ_JAAAWN010000009.1"/>
</dbReference>
<evidence type="ECO:0000256" key="5">
    <source>
        <dbReference type="ARBA" id="ARBA00022991"/>
    </source>
</evidence>
<evidence type="ECO:0000256" key="2">
    <source>
        <dbReference type="ARBA" id="ARBA00017881"/>
    </source>
</evidence>
<dbReference type="AlphaFoldDB" id="A0A7X5LL00"/>
<dbReference type="PRINTS" id="PR00147">
    <property type="entry name" value="DNAPHOTLYASE"/>
</dbReference>
<evidence type="ECO:0000256" key="6">
    <source>
        <dbReference type="PIRSR" id="PIRSR602081-1"/>
    </source>
</evidence>
<dbReference type="PANTHER" id="PTHR11455:SF22">
    <property type="entry name" value="CRYPTOCHROME DASH"/>
    <property type="match status" value="1"/>
</dbReference>
<feature type="binding site" evidence="6">
    <location>
        <begin position="253"/>
        <end position="257"/>
    </location>
    <ligand>
        <name>FAD</name>
        <dbReference type="ChEBI" id="CHEBI:57692"/>
    </ligand>
</feature>
<dbReference type="GO" id="GO:0000719">
    <property type="term" value="P:photoreactive repair"/>
    <property type="evidence" value="ECO:0007669"/>
    <property type="project" value="TreeGrafter"/>
</dbReference>
<dbReference type="InterPro" id="IPR036155">
    <property type="entry name" value="Crypto/Photolyase_N_sf"/>
</dbReference>
<dbReference type="InterPro" id="IPR014729">
    <property type="entry name" value="Rossmann-like_a/b/a_fold"/>
</dbReference>
<feature type="binding site" evidence="6">
    <location>
        <begin position="390"/>
        <end position="392"/>
    </location>
    <ligand>
        <name>FAD</name>
        <dbReference type="ChEBI" id="CHEBI:57692"/>
    </ligand>
</feature>
<dbReference type="PANTHER" id="PTHR11455">
    <property type="entry name" value="CRYPTOCHROME"/>
    <property type="match status" value="1"/>
</dbReference>
<dbReference type="GO" id="GO:0003913">
    <property type="term" value="F:DNA photolyase activity"/>
    <property type="evidence" value="ECO:0007669"/>
    <property type="project" value="InterPro"/>
</dbReference>
<comment type="similarity">
    <text evidence="1 7">Belongs to the DNA photolyase class-1 family.</text>
</comment>
<comment type="caution">
    <text evidence="9">The sequence shown here is derived from an EMBL/GenBank/DDBJ whole genome shotgun (WGS) entry which is preliminary data.</text>
</comment>
<comment type="cofactor">
    <cofactor evidence="7">
        <name>(6R)-5,10-methylene-5,6,7,8-tetrahydrofolate</name>
        <dbReference type="ChEBI" id="CHEBI:15636"/>
    </cofactor>
    <text evidence="7">Binds 1 5,10-methenyltetrahydrofolate (MTHF) per subunit.</text>
</comment>
<gene>
    <name evidence="9" type="ORF">GTH32_08710</name>
</gene>
<sequence>MNASTIELDAKKAKTKGLFWFRHDLRLHDQRALNALCDKVDAITMVYVLDETWLTPNQLGLVPLGKHRLQFLHECLNDLRTSLHERGHELIILKGDPVKQISTLLTEEHYSYLGVTHHGGFNEIKQLTELKGLHPSLTFVRDESCSLFDEAELPFSLDDMPDVFSPFRRIVEKALTPRAPCATHFVLPAALVPTVDKVMTYDIPPSVSATQGEGDFTGGETAALSHLHRYLFEWQSAATYKETRNALDNWRDSTKLSPWLALGAISPKEVMRQVTLFEATHVKNDSTYWIYFELLWREFFFWLQQKYGRQWFQFTGIQGKAPNTAHNSETFKKWCDGETGYPIVDACMRQLAAAGYMSNRGRQLVASCLVHELGQDWRYGAAWFEHQLIDYDVASNWGNWLYLAGVGSDPRGHRQFNLAKQTQTYDPDGEFCRRWLS</sequence>